<evidence type="ECO:0000256" key="1">
    <source>
        <dbReference type="SAM" id="MobiDB-lite"/>
    </source>
</evidence>
<evidence type="ECO:0000313" key="3">
    <source>
        <dbReference type="EMBL" id="SBT44920.1"/>
    </source>
</evidence>
<keyword evidence="2" id="KW-1133">Transmembrane helix</keyword>
<name>A0A1A8ZLG1_9ACTN</name>
<dbReference type="AlphaFoldDB" id="A0A1A8ZLG1"/>
<keyword evidence="2" id="KW-0812">Transmembrane</keyword>
<protein>
    <recommendedName>
        <fullName evidence="5">DUF308 domain-containing protein</fullName>
    </recommendedName>
</protein>
<sequence>MSAGGPRRGRRDNGLDAAEYAVAGDVDPRVGEHLLDVLAAGGIAAYLQPSADLNPVTRTTTVPSRPVDRLYVDRSHLTTARDYLTQLADENDPEPPRDDEPDIEAEWAKIVAGFHLTPDAGTHPWPAAEDVDDPTDPVDPTAGPTGGGGGRAEEPAGPTATDVRRLPYAADVSGVSVSPGRPDEPSLLDGLDTFGAGLPDEEEHYTPPPPPPLPRFSKYAVVGVLCIVLGFLLFLSPTLLSTVDPSVVTLFGFTGILAGFVMLIWRLRPGDSDDDDPDDGAVV</sequence>
<organism evidence="3 4">
    <name type="scientific">Micromonospora auratinigra</name>
    <dbReference type="NCBI Taxonomy" id="261654"/>
    <lineage>
        <taxon>Bacteria</taxon>
        <taxon>Bacillati</taxon>
        <taxon>Actinomycetota</taxon>
        <taxon>Actinomycetes</taxon>
        <taxon>Micromonosporales</taxon>
        <taxon>Micromonosporaceae</taxon>
        <taxon>Micromonospora</taxon>
    </lineage>
</organism>
<dbReference type="STRING" id="261654.GA0070611_2849"/>
<dbReference type="EMBL" id="LT594323">
    <property type="protein sequence ID" value="SBT44920.1"/>
    <property type="molecule type" value="Genomic_DNA"/>
</dbReference>
<proteinExistence type="predicted"/>
<gene>
    <name evidence="3" type="ORF">GA0070611_2849</name>
</gene>
<keyword evidence="2" id="KW-0472">Membrane</keyword>
<dbReference type="PATRIC" id="fig|261654.4.peg.2898"/>
<keyword evidence="4" id="KW-1185">Reference proteome</keyword>
<reference evidence="4" key="1">
    <citation type="submission" date="2016-06" db="EMBL/GenBank/DDBJ databases">
        <authorList>
            <person name="Varghese N."/>
            <person name="Submissions Spin"/>
        </authorList>
    </citation>
    <scope>NUCLEOTIDE SEQUENCE [LARGE SCALE GENOMIC DNA]</scope>
    <source>
        <strain evidence="4">DSM 44815</strain>
    </source>
</reference>
<accession>A0A1A8ZLG1</accession>
<dbReference type="RefSeq" id="WP_091664002.1">
    <property type="nucleotide sequence ID" value="NZ_LT594323.1"/>
</dbReference>
<feature type="transmembrane region" description="Helical" evidence="2">
    <location>
        <begin position="246"/>
        <end position="265"/>
    </location>
</feature>
<evidence type="ECO:0008006" key="5">
    <source>
        <dbReference type="Google" id="ProtNLM"/>
    </source>
</evidence>
<dbReference type="OrthoDB" id="5194081at2"/>
<dbReference type="Proteomes" id="UP000199385">
    <property type="component" value="Chromosome I"/>
</dbReference>
<feature type="region of interest" description="Disordered" evidence="1">
    <location>
        <begin position="118"/>
        <end position="211"/>
    </location>
</feature>
<evidence type="ECO:0000256" key="2">
    <source>
        <dbReference type="SAM" id="Phobius"/>
    </source>
</evidence>
<feature type="transmembrane region" description="Helical" evidence="2">
    <location>
        <begin position="219"/>
        <end position="240"/>
    </location>
</feature>
<evidence type="ECO:0000313" key="4">
    <source>
        <dbReference type="Proteomes" id="UP000199385"/>
    </source>
</evidence>